<protein>
    <recommendedName>
        <fullName evidence="3">Fam-a protein</fullName>
    </recommendedName>
</protein>
<dbReference type="EMBL" id="AABL01002002">
    <property type="protein sequence ID" value="EAA18184.1"/>
    <property type="molecule type" value="Genomic_DNA"/>
</dbReference>
<dbReference type="AlphaFoldDB" id="Q7RBU7"/>
<dbReference type="InterPro" id="IPR006486">
    <property type="entry name" value="PYST_A"/>
</dbReference>
<comment type="caution">
    <text evidence="1">The sequence shown here is derived from an EMBL/GenBank/DDBJ whole genome shotgun (WGS) entry which is preliminary data.</text>
</comment>
<dbReference type="SUPFAM" id="SSF55961">
    <property type="entry name" value="Bet v1-like"/>
    <property type="match status" value="1"/>
</dbReference>
<reference evidence="1 2" key="1">
    <citation type="journal article" date="2002" name="Nature">
        <title>Genome sequence and comparative analysis of the model rodent malaria parasite Plasmodium yoelii yoelii.</title>
        <authorList>
            <person name="Carlton J.M."/>
            <person name="Angiuoli S.V."/>
            <person name="Suh B.B."/>
            <person name="Kooij T.W."/>
            <person name="Pertea M."/>
            <person name="Silva J.C."/>
            <person name="Ermolaeva M.D."/>
            <person name="Allen J.E."/>
            <person name="Selengut J.D."/>
            <person name="Koo H.L."/>
            <person name="Peterson J.D."/>
            <person name="Pop M."/>
            <person name="Kosack D.S."/>
            <person name="Shumway M.F."/>
            <person name="Bidwell S.L."/>
            <person name="Shallom S.J."/>
            <person name="van Aken S.E."/>
            <person name="Riedmuller S.B."/>
            <person name="Feldblyum T.V."/>
            <person name="Cho J.K."/>
            <person name="Quackenbush J."/>
            <person name="Sedegah M."/>
            <person name="Shoaibi A."/>
            <person name="Cummings L.M."/>
            <person name="Florens L."/>
            <person name="Yates J.R."/>
            <person name="Raine J.D."/>
            <person name="Sinden R.E."/>
            <person name="Harris M.A."/>
            <person name="Cunningham D.A."/>
            <person name="Preiser P.R."/>
            <person name="Bergman L.W."/>
            <person name="Vaidya A.B."/>
            <person name="van Lin L.H."/>
            <person name="Janse C.J."/>
            <person name="Waters A.P."/>
            <person name="Smith H.O."/>
            <person name="White O.R."/>
            <person name="Salzberg S.L."/>
            <person name="Venter J.C."/>
            <person name="Fraser C.M."/>
            <person name="Hoffman S.L."/>
            <person name="Gardner M.J."/>
            <person name="Carucci D.J."/>
        </authorList>
    </citation>
    <scope>NUCLEOTIDE SEQUENCE [LARGE SCALE GENOMIC DNA]</scope>
    <source>
        <strain evidence="1 2">17XNL</strain>
    </source>
</reference>
<evidence type="ECO:0000313" key="2">
    <source>
        <dbReference type="Proteomes" id="UP000008553"/>
    </source>
</evidence>
<name>Q7RBU7_PLAYO</name>
<sequence>LQMNKPYIQIVLFLLNVSIYVNNKTLATEPAPGTSTPPESISESIQHYSTPEEIYEKNKHLLCTNPEETIQAGEVMNEAVSQLEYHATSIDDYEFCNNNTDSSMLFYNKKYQGYINIEKIHFKVDDPNNYNEIINMLWDPDCAIFFNMGFVKITRVYNPNLVMIQQRYKKKIGLRQRYFYALITKVEISENKAIVVMTSANINDHNPSNETYINEIVKSANLFKTDIDSEEDIRKGKLKKTFVNLIGYLIEKRDRYIHVVYIDAVSEYTNFNNIIIYFNNC</sequence>
<evidence type="ECO:0008006" key="3">
    <source>
        <dbReference type="Google" id="ProtNLM"/>
    </source>
</evidence>
<dbReference type="InParanoid" id="Q7RBU7"/>
<keyword evidence="2" id="KW-1185">Reference proteome</keyword>
<organism evidence="1 2">
    <name type="scientific">Plasmodium yoelii yoelii</name>
    <dbReference type="NCBI Taxonomy" id="73239"/>
    <lineage>
        <taxon>Eukaryota</taxon>
        <taxon>Sar</taxon>
        <taxon>Alveolata</taxon>
        <taxon>Apicomplexa</taxon>
        <taxon>Aconoidasida</taxon>
        <taxon>Haemosporida</taxon>
        <taxon>Plasmodiidae</taxon>
        <taxon>Plasmodium</taxon>
        <taxon>Plasmodium (Vinckeia)</taxon>
    </lineage>
</organism>
<dbReference type="PaxDb" id="73239-Q7RBU7"/>
<gene>
    <name evidence="1" type="ORF">PY06039</name>
</gene>
<accession>Q7RBU7</accession>
<dbReference type="Proteomes" id="UP000008553">
    <property type="component" value="Unassembled WGS sequence"/>
</dbReference>
<dbReference type="NCBIfam" id="TIGR01599">
    <property type="entry name" value="PYST-A"/>
    <property type="match status" value="1"/>
</dbReference>
<evidence type="ECO:0000313" key="1">
    <source>
        <dbReference type="EMBL" id="EAA18184.1"/>
    </source>
</evidence>
<feature type="non-terminal residue" evidence="1">
    <location>
        <position position="1"/>
    </location>
</feature>
<proteinExistence type="predicted"/>